<name>A0A0W8E1S8_9ZZZZ</name>
<keyword evidence="10" id="KW-0234">DNA repair</keyword>
<evidence type="ECO:0000256" key="2">
    <source>
        <dbReference type="ARBA" id="ARBA00012722"/>
    </source>
</evidence>
<dbReference type="SMART" id="SM00278">
    <property type="entry name" value="HhH1"/>
    <property type="match status" value="3"/>
</dbReference>
<evidence type="ECO:0000313" key="13">
    <source>
        <dbReference type="EMBL" id="KUG02586.1"/>
    </source>
</evidence>
<feature type="domain" description="BRCT" evidence="12">
    <location>
        <begin position="558"/>
        <end position="635"/>
    </location>
</feature>
<dbReference type="InterPro" id="IPR004150">
    <property type="entry name" value="NAD_DNA_ligase_OB"/>
</dbReference>
<evidence type="ECO:0000256" key="4">
    <source>
        <dbReference type="ARBA" id="ARBA00022705"/>
    </source>
</evidence>
<dbReference type="GO" id="GO:0006281">
    <property type="term" value="P:DNA repair"/>
    <property type="evidence" value="ECO:0007669"/>
    <property type="project" value="UniProtKB-KW"/>
</dbReference>
<keyword evidence="6" id="KW-0227">DNA damage</keyword>
<evidence type="ECO:0000256" key="9">
    <source>
        <dbReference type="ARBA" id="ARBA00023027"/>
    </source>
</evidence>
<dbReference type="SUPFAM" id="SSF50249">
    <property type="entry name" value="Nucleic acid-binding proteins"/>
    <property type="match status" value="1"/>
</dbReference>
<dbReference type="NCBIfam" id="TIGR00575">
    <property type="entry name" value="dnlj"/>
    <property type="match status" value="1"/>
</dbReference>
<dbReference type="InterPro" id="IPR010994">
    <property type="entry name" value="RuvA_2-like"/>
</dbReference>
<dbReference type="SUPFAM" id="SSF56091">
    <property type="entry name" value="DNA ligase/mRNA capping enzyme, catalytic domain"/>
    <property type="match status" value="1"/>
</dbReference>
<evidence type="ECO:0000256" key="11">
    <source>
        <dbReference type="ARBA" id="ARBA00034005"/>
    </source>
</evidence>
<keyword evidence="5" id="KW-0479">Metal-binding</keyword>
<protein>
    <recommendedName>
        <fullName evidence="2">DNA ligase (NAD(+))</fullName>
        <ecNumber evidence="2">6.5.1.2</ecNumber>
    </recommendedName>
</protein>
<dbReference type="InterPro" id="IPR003583">
    <property type="entry name" value="Hlx-hairpin-Hlx_DNA-bd_motif"/>
</dbReference>
<organism evidence="13">
    <name type="scientific">hydrocarbon metagenome</name>
    <dbReference type="NCBI Taxonomy" id="938273"/>
    <lineage>
        <taxon>unclassified sequences</taxon>
        <taxon>metagenomes</taxon>
        <taxon>ecological metagenomes</taxon>
    </lineage>
</organism>
<dbReference type="Gene3D" id="2.40.50.140">
    <property type="entry name" value="Nucleic acid-binding proteins"/>
    <property type="match status" value="1"/>
</dbReference>
<dbReference type="Gene3D" id="3.40.50.10190">
    <property type="entry name" value="BRCT domain"/>
    <property type="match status" value="1"/>
</dbReference>
<dbReference type="GO" id="GO:0006260">
    <property type="term" value="P:DNA replication"/>
    <property type="evidence" value="ECO:0007669"/>
    <property type="project" value="UniProtKB-KW"/>
</dbReference>
<evidence type="ECO:0000256" key="1">
    <source>
        <dbReference type="ARBA" id="ARBA00004067"/>
    </source>
</evidence>
<dbReference type="InterPro" id="IPR013840">
    <property type="entry name" value="DNAligase_N"/>
</dbReference>
<dbReference type="Pfam" id="PF03120">
    <property type="entry name" value="OB_DNA_ligase"/>
    <property type="match status" value="1"/>
</dbReference>
<evidence type="ECO:0000256" key="8">
    <source>
        <dbReference type="ARBA" id="ARBA00022842"/>
    </source>
</evidence>
<dbReference type="PROSITE" id="PS50172">
    <property type="entry name" value="BRCT"/>
    <property type="match status" value="1"/>
</dbReference>
<dbReference type="InterPro" id="IPR001679">
    <property type="entry name" value="DNA_ligase"/>
</dbReference>
<keyword evidence="8" id="KW-0460">Magnesium</keyword>
<dbReference type="Pfam" id="PF12826">
    <property type="entry name" value="HHH_2"/>
    <property type="match status" value="1"/>
</dbReference>
<dbReference type="PROSITE" id="PS01056">
    <property type="entry name" value="DNA_LIGASE_N2"/>
    <property type="match status" value="1"/>
</dbReference>
<dbReference type="EC" id="6.5.1.2" evidence="2"/>
<dbReference type="GO" id="GO:0003911">
    <property type="term" value="F:DNA ligase (NAD+) activity"/>
    <property type="evidence" value="ECO:0007669"/>
    <property type="project" value="UniProtKB-EC"/>
</dbReference>
<evidence type="ECO:0000256" key="3">
    <source>
        <dbReference type="ARBA" id="ARBA00022598"/>
    </source>
</evidence>
<dbReference type="HAMAP" id="MF_01588">
    <property type="entry name" value="DNA_ligase_A"/>
    <property type="match status" value="1"/>
</dbReference>
<dbReference type="Gene3D" id="1.10.150.20">
    <property type="entry name" value="5' to 3' exonuclease, C-terminal subdomain"/>
    <property type="match status" value="2"/>
</dbReference>
<dbReference type="InterPro" id="IPR033136">
    <property type="entry name" value="DNA_ligase_CS"/>
</dbReference>
<dbReference type="SMART" id="SM00532">
    <property type="entry name" value="LIGANc"/>
    <property type="match status" value="1"/>
</dbReference>
<dbReference type="FunFam" id="1.10.150.20:FF:000007">
    <property type="entry name" value="DNA ligase"/>
    <property type="match status" value="1"/>
</dbReference>
<comment type="catalytic activity">
    <reaction evidence="11">
        <text>NAD(+) + (deoxyribonucleotide)n-3'-hydroxyl + 5'-phospho-(deoxyribonucleotide)m = (deoxyribonucleotide)n+m + AMP + beta-nicotinamide D-nucleotide.</text>
        <dbReference type="EC" id="6.5.1.2"/>
    </reaction>
</comment>
<dbReference type="SMART" id="SM00292">
    <property type="entry name" value="BRCT"/>
    <property type="match status" value="1"/>
</dbReference>
<sequence length="640" mass="71741">MSKNAVSREQLSLFDMAYEQGNPLISDTEYEKKYNELKKLEEKHGVPVDSPTQVIPFSRVKGLEVVKHPKPMLSLNKVNDFVDLRKWFVPGQQILIQPKLDGLTVVLKYENGELADAVLRGDGYEGERILHIVRTIQSLPQQISYQEKLEARGEIFIPFKVFEELNNGEYANPRSMAAGAVRLLDANIAAKRKLDIKIFDLVSSNEELKTDFEQLMFLFNIGLPVVDTKVKENLEKIISYCSHYERETRKTLPYPIDGLVLKINDLAMREKMGETSKTPKWAIAFKFESEEEFTTLGCVQWQVGKTGQVTPVAIFDPIKIDGVIITKATLHNYGFIQEQNLKLGSRIVVARANDVIPKVVKAVNEGNAEITLPKNCSICGAAVKLNGANAYCTGTECPGQLKEKLIHFCSRDAMDIKGMGEETIKTLFNLHYIKTPADLYTLHQIADRIKSLDGYGDKKVRAMLDGIEESKHQPFQKVLYAINVPYLGRTNAKALVKEFRNIDSLMAASAERLREVEGIGNITAETIAEFFKDENNIKLINELKAHGLCFVSEEPQESSETALKDMVFVISGTLSKPRQFFEDVIVANGGKATGSVSRKTNYLILGPDKSGTAKHKQAEKLGIPIINEETFWQLVGGEFE</sequence>
<comment type="function">
    <text evidence="1">DNA ligase that catalyzes the formation of phosphodiester linkages between 5'-phosphoryl and 3'-hydroxyl groups in double-stranded DNA using NAD as a coenzyme and as the energy source for the reaction. It is essential for DNA replication and repair of damaged DNA.</text>
</comment>
<dbReference type="GO" id="GO:0003677">
    <property type="term" value="F:DNA binding"/>
    <property type="evidence" value="ECO:0007669"/>
    <property type="project" value="InterPro"/>
</dbReference>
<dbReference type="PIRSF" id="PIRSF001604">
    <property type="entry name" value="LigA"/>
    <property type="match status" value="1"/>
</dbReference>
<dbReference type="GO" id="GO:0046872">
    <property type="term" value="F:metal ion binding"/>
    <property type="evidence" value="ECO:0007669"/>
    <property type="project" value="UniProtKB-KW"/>
</dbReference>
<keyword evidence="3 13" id="KW-0436">Ligase</keyword>
<keyword evidence="7" id="KW-0862">Zinc</keyword>
<evidence type="ECO:0000256" key="10">
    <source>
        <dbReference type="ARBA" id="ARBA00023204"/>
    </source>
</evidence>
<dbReference type="SUPFAM" id="SSF47781">
    <property type="entry name" value="RuvA domain 2-like"/>
    <property type="match status" value="1"/>
</dbReference>
<dbReference type="InterPro" id="IPR001357">
    <property type="entry name" value="BRCT_dom"/>
</dbReference>
<evidence type="ECO:0000256" key="7">
    <source>
        <dbReference type="ARBA" id="ARBA00022833"/>
    </source>
</evidence>
<dbReference type="InterPro" id="IPR041663">
    <property type="entry name" value="DisA/LigA_HHH"/>
</dbReference>
<dbReference type="Pfam" id="PF00533">
    <property type="entry name" value="BRCT"/>
    <property type="match status" value="1"/>
</dbReference>
<dbReference type="InterPro" id="IPR012340">
    <property type="entry name" value="NA-bd_OB-fold"/>
</dbReference>
<proteinExistence type="inferred from homology"/>
<comment type="caution">
    <text evidence="13">The sequence shown here is derived from an EMBL/GenBank/DDBJ whole genome shotgun (WGS) entry which is preliminary data.</text>
</comment>
<dbReference type="InterPro" id="IPR013839">
    <property type="entry name" value="DNAligase_adenylation"/>
</dbReference>
<accession>A0A0W8E1S8</accession>
<dbReference type="EMBL" id="LNQE01001916">
    <property type="protein sequence ID" value="KUG02586.1"/>
    <property type="molecule type" value="Genomic_DNA"/>
</dbReference>
<dbReference type="NCBIfam" id="NF005932">
    <property type="entry name" value="PRK07956.1"/>
    <property type="match status" value="1"/>
</dbReference>
<dbReference type="CDD" id="cd17748">
    <property type="entry name" value="BRCT_DNA_ligase_like"/>
    <property type="match status" value="1"/>
</dbReference>
<dbReference type="Gene3D" id="1.10.287.610">
    <property type="entry name" value="Helix hairpin bin"/>
    <property type="match status" value="1"/>
</dbReference>
<keyword evidence="9" id="KW-0520">NAD</keyword>
<dbReference type="InterPro" id="IPR036420">
    <property type="entry name" value="BRCT_dom_sf"/>
</dbReference>
<dbReference type="Gene3D" id="3.30.470.30">
    <property type="entry name" value="DNA ligase/mRNA capping enzyme"/>
    <property type="match status" value="1"/>
</dbReference>
<dbReference type="Pfam" id="PF01653">
    <property type="entry name" value="DNA_ligase_aden"/>
    <property type="match status" value="1"/>
</dbReference>
<gene>
    <name evidence="13" type="ORF">ASZ90_019954</name>
</gene>
<reference evidence="13" key="1">
    <citation type="journal article" date="2015" name="Proc. Natl. Acad. Sci. U.S.A.">
        <title>Networks of energetic and metabolic interactions define dynamics in microbial communities.</title>
        <authorList>
            <person name="Embree M."/>
            <person name="Liu J.K."/>
            <person name="Al-Bassam M.M."/>
            <person name="Zengler K."/>
        </authorList>
    </citation>
    <scope>NUCLEOTIDE SEQUENCE</scope>
</reference>
<keyword evidence="4" id="KW-0235">DNA replication</keyword>
<evidence type="ECO:0000259" key="12">
    <source>
        <dbReference type="PROSITE" id="PS50172"/>
    </source>
</evidence>
<evidence type="ECO:0000256" key="5">
    <source>
        <dbReference type="ARBA" id="ARBA00022723"/>
    </source>
</evidence>
<dbReference type="SUPFAM" id="SSF52113">
    <property type="entry name" value="BRCT domain"/>
    <property type="match status" value="1"/>
</dbReference>
<evidence type="ECO:0000256" key="6">
    <source>
        <dbReference type="ARBA" id="ARBA00022763"/>
    </source>
</evidence>
<dbReference type="AlphaFoldDB" id="A0A0W8E1S8"/>